<keyword evidence="3 4" id="KW-0597">Phosphoprotein</keyword>
<dbReference type="AlphaFoldDB" id="A0A089Q350"/>
<dbReference type="NCBIfam" id="NF009726">
    <property type="entry name" value="PRK13253.1"/>
    <property type="match status" value="1"/>
</dbReference>
<dbReference type="GO" id="GO:0016829">
    <property type="term" value="F:lyase activity"/>
    <property type="evidence" value="ECO:0007669"/>
    <property type="project" value="UniProtKB-KW"/>
</dbReference>
<evidence type="ECO:0000256" key="2">
    <source>
        <dbReference type="ARBA" id="ARBA00022490"/>
    </source>
</evidence>
<dbReference type="InterPro" id="IPR006495">
    <property type="entry name" value="CitD"/>
</dbReference>
<dbReference type="Proteomes" id="UP000029481">
    <property type="component" value="Chromosome"/>
</dbReference>
<dbReference type="PIRSF" id="PIRSF002736">
    <property type="entry name" value="Citrt_lyas_gamma"/>
    <property type="match status" value="1"/>
</dbReference>
<comment type="function">
    <text evidence="4">Covalent carrier of the coenzyme of citrate lyase.</text>
</comment>
<organism evidence="6 7">
    <name type="scientific">Cedecea neteri</name>
    <dbReference type="NCBI Taxonomy" id="158822"/>
    <lineage>
        <taxon>Bacteria</taxon>
        <taxon>Pseudomonadati</taxon>
        <taxon>Pseudomonadota</taxon>
        <taxon>Gammaproteobacteria</taxon>
        <taxon>Enterobacterales</taxon>
        <taxon>Enterobacteriaceae</taxon>
        <taxon>Cedecea</taxon>
    </lineage>
</organism>
<keyword evidence="2 4" id="KW-0963">Cytoplasm</keyword>
<evidence type="ECO:0000256" key="1">
    <source>
        <dbReference type="ARBA" id="ARBA00004496"/>
    </source>
</evidence>
<comment type="similarity">
    <text evidence="4">Belongs to the CitD family.</text>
</comment>
<evidence type="ECO:0000313" key="6">
    <source>
        <dbReference type="EMBL" id="AIR04869.1"/>
    </source>
</evidence>
<feature type="modified residue" description="O-(phosphoribosyl dephospho-coenzyme A)serine" evidence="4 5">
    <location>
        <position position="14"/>
    </location>
</feature>
<dbReference type="InterPro" id="IPR023439">
    <property type="entry name" value="Mal_deCO2ase/Cit_lyase_ACP"/>
</dbReference>
<dbReference type="OrthoDB" id="9798736at2"/>
<evidence type="ECO:0000256" key="5">
    <source>
        <dbReference type="PIRSR" id="PIRSR002736-50"/>
    </source>
</evidence>
<comment type="subcellular location">
    <subcellularLocation>
        <location evidence="1 4">Cytoplasm</location>
    </subcellularLocation>
</comment>
<keyword evidence="6" id="KW-0456">Lyase</keyword>
<evidence type="ECO:0000256" key="3">
    <source>
        <dbReference type="ARBA" id="ARBA00022553"/>
    </source>
</evidence>
<sequence>MRIVKQALAGTLESSDLLVRVAPAEGEFSLMIHSEVQKQFGAQIRRVAEQTLAQLGVKEGIFILEDKGALDCVIRARLQSAVLRAADAEKIDWEKLQ</sequence>
<dbReference type="EMBL" id="CP009451">
    <property type="protein sequence ID" value="AIR04869.1"/>
    <property type="molecule type" value="Genomic_DNA"/>
</dbReference>
<comment type="subunit">
    <text evidence="4">Oligomer with a subunit composition of (alpha,beta,gamma)6.</text>
</comment>
<dbReference type="NCBIfam" id="TIGR01608">
    <property type="entry name" value="citD"/>
    <property type="match status" value="1"/>
</dbReference>
<proteinExistence type="inferred from homology"/>
<reference evidence="6 7" key="1">
    <citation type="submission" date="2014-09" db="EMBL/GenBank/DDBJ databases">
        <title>Cedecea neteri SSMD04 Genome Sequencing.</title>
        <authorList>
            <person name="Tan J.-Y."/>
        </authorList>
    </citation>
    <scope>NUCLEOTIDE SEQUENCE [LARGE SCALE GENOMIC DNA]</scope>
    <source>
        <strain evidence="6 7">SSMD04</strain>
    </source>
</reference>
<gene>
    <name evidence="4" type="primary">citD</name>
    <name evidence="6" type="ORF">JT31_09655</name>
</gene>
<protein>
    <recommendedName>
        <fullName evidence="4">Citrate lyase acyl carrier protein</fullName>
    </recommendedName>
    <alternativeName>
        <fullName evidence="4">Citrate lyase gamma chain</fullName>
    </alternativeName>
</protein>
<dbReference type="GO" id="GO:0005737">
    <property type="term" value="C:cytoplasm"/>
    <property type="evidence" value="ECO:0007669"/>
    <property type="project" value="UniProtKB-SubCell"/>
</dbReference>
<accession>A0A089Q350</accession>
<dbReference type="Pfam" id="PF06857">
    <property type="entry name" value="ACP"/>
    <property type="match status" value="1"/>
</dbReference>
<dbReference type="HAMAP" id="MF_00805">
    <property type="entry name" value="CitD"/>
    <property type="match status" value="1"/>
</dbReference>
<keyword evidence="7" id="KW-1185">Reference proteome</keyword>
<evidence type="ECO:0000313" key="7">
    <source>
        <dbReference type="Proteomes" id="UP000029481"/>
    </source>
</evidence>
<name>A0A089Q350_9ENTR</name>
<dbReference type="KEGG" id="cnt:JT31_09655"/>
<evidence type="ECO:0000256" key="4">
    <source>
        <dbReference type="HAMAP-Rule" id="MF_00805"/>
    </source>
</evidence>
<dbReference type="RefSeq" id="WP_038475966.1">
    <property type="nucleotide sequence ID" value="NZ_CP009451.1"/>
</dbReference>